<dbReference type="InterPro" id="IPR017927">
    <property type="entry name" value="FAD-bd_FR_type"/>
</dbReference>
<keyword evidence="3" id="KW-1185">Reference proteome</keyword>
<dbReference type="SUPFAM" id="SSF63380">
    <property type="entry name" value="Riboflavin synthase domain-like"/>
    <property type="match status" value="1"/>
</dbReference>
<dbReference type="InterPro" id="IPR017938">
    <property type="entry name" value="Riboflavin_synthase-like_b-brl"/>
</dbReference>
<dbReference type="PANTHER" id="PTHR43513">
    <property type="entry name" value="DIHYDROOROTATE DEHYDROGENASE B (NAD(+)), ELECTRON TRANSFER SUBUNIT"/>
    <property type="match status" value="1"/>
</dbReference>
<proteinExistence type="predicted"/>
<dbReference type="RefSeq" id="WP_322777072.1">
    <property type="nucleotide sequence ID" value="NZ_JARJFB010000091.1"/>
</dbReference>
<dbReference type="InterPro" id="IPR009051">
    <property type="entry name" value="Helical_ferredxn"/>
</dbReference>
<comment type="caution">
    <text evidence="2">The sequence shown here is derived from an EMBL/GenBank/DDBJ whole genome shotgun (WGS) entry which is preliminary data.</text>
</comment>
<dbReference type="Pfam" id="PF07992">
    <property type="entry name" value="Pyr_redox_2"/>
    <property type="match status" value="1"/>
</dbReference>
<organism evidence="2 3">
    <name type="scientific">Candidatus Megaera venefica</name>
    <dbReference type="NCBI Taxonomy" id="2055910"/>
    <lineage>
        <taxon>Bacteria</taxon>
        <taxon>Pseudomonadati</taxon>
        <taxon>Pseudomonadota</taxon>
        <taxon>Alphaproteobacteria</taxon>
        <taxon>Rickettsiales</taxon>
        <taxon>Rickettsiaceae</taxon>
        <taxon>Candidatus Megaera</taxon>
    </lineage>
</organism>
<dbReference type="PANTHER" id="PTHR43513:SF3">
    <property type="entry name" value="DIHYDROOROTATE DEHYDROGENASE B (NAD(+)), ELECTRON TRANSFER SUBUNIT-RELATED"/>
    <property type="match status" value="1"/>
</dbReference>
<dbReference type="Proteomes" id="UP001291687">
    <property type="component" value="Unassembled WGS sequence"/>
</dbReference>
<dbReference type="Gene3D" id="1.10.1060.10">
    <property type="entry name" value="Alpha-helical ferredoxin"/>
    <property type="match status" value="1"/>
</dbReference>
<name>A0ABU5NDE3_9RICK</name>
<feature type="domain" description="FAD-binding FR-type" evidence="1">
    <location>
        <begin position="762"/>
        <end position="864"/>
    </location>
</feature>
<sequence length="1099" mass="123887">MISLNFGFVFEDLSSLSGLHNLDKSFLQFLQNHDNGLADQLKHYRSIGSIAIDLTNHSEFLLQLSPFVDDFIAELFNITNENLALRKEHKKFDLIYECRRKFIQRYAIKQYPEEKLVGLDFAQITENIKLLVGNITEQSIAQSIIEWQKDPVTYQNELIIAAQYCAFMVAMGSSLGLFDLPKPVDENNHISKHKVDKLSRDIYLGFNYRDQPSSLDKAYAMAKYCIYCHKQKKDSCSKGLKIEKPGCPLKQKISEMNLLKSQGFNIAALSMIVVDNPLVAATGHRICNDCMKACIYQKQDPVNIPLVESNILEQVLGLPWGTEIYVLLTKWNPLNIDEPLPRAFTGYNVLVTGMGPAGFALSHYLLNEGHKVTAIDGLKISPLHFDIKKPIKCWQELKIPLSEKLSQGFGGVMEYGITNRWDKNNLSLLRLILERRENFNMYGGIRLGSNITTKQAFVYGFDHITLCLGGGKPRYDNLPGYFAKGVRSASDFLMNLQQGIAYHKASNTNLLIRVPFVVIGCGLTAVDSATELMHYYPMMVENFLVDWEKSETILKNMNPEDITIAKELIQHAELFRKAINDEEKLKIMQNLGGVTICYRKSIKESPAYKLNPEEIEHALALGIKFEENILPKEICTDEFGYSKLVKFTDGKEILAKSVLIAIGTDNNEFQDIDEDIIPNLRLDETNEFQNELAQDTFVREPKGDPQNSLYPLKKRFGISYFGDCDPQYSGSVVRALASAKNGYKAISQSLVKRKPKNLTNLHKDLKSTVVKVNILSENIVEVIVHSPLAVQNFKPGQFFKLQNYSTNVRKLMEPLALTGAYVDRQKGTISLIILEMGASSKLCRELVEGEEIILMGPTGTPTKIVQNKNVALIGGGLGNAVLLAVGQALKANNCTITYFAGYKKQQDRFYHEKIEHIANQVFWACQEEKLSTSRAQDFSIKGNIIDAINYAKNVRLLSKLATKEQMLEAHGAQNRSVLDVREDLSTEATTQMPLEVEFGKKSIGSLDKIEYVICIGSDRMMQAVAEKKLELFGNARMICSLNSPMQCMMKGICGQCIQKVDDERGYIFSCTAQDQDSDIINFKVLRDRLEANSLLEKWT</sequence>
<dbReference type="Gene3D" id="2.40.30.10">
    <property type="entry name" value="Translation factors"/>
    <property type="match status" value="1"/>
</dbReference>
<dbReference type="EMBL" id="JARJFB010000091">
    <property type="protein sequence ID" value="MEA0971170.1"/>
    <property type="molecule type" value="Genomic_DNA"/>
</dbReference>
<dbReference type="Gene3D" id="3.40.50.80">
    <property type="entry name" value="Nucleotide-binding domain of ferredoxin-NADP reductase (FNR) module"/>
    <property type="match status" value="1"/>
</dbReference>
<evidence type="ECO:0000313" key="3">
    <source>
        <dbReference type="Proteomes" id="UP001291687"/>
    </source>
</evidence>
<dbReference type="InterPro" id="IPR050353">
    <property type="entry name" value="PyrK_electron_transfer"/>
</dbReference>
<dbReference type="SUPFAM" id="SSF52343">
    <property type="entry name" value="Ferredoxin reductase-like, C-terminal NADP-linked domain"/>
    <property type="match status" value="1"/>
</dbReference>
<reference evidence="2 3" key="1">
    <citation type="submission" date="2023-03" db="EMBL/GenBank/DDBJ databases">
        <title>Host association and intracellularity evolved multiple times independently in the Rickettsiales.</title>
        <authorList>
            <person name="Castelli M."/>
            <person name="Nardi T."/>
            <person name="Gammuto L."/>
            <person name="Bellinzona G."/>
            <person name="Sabaneyeva E."/>
            <person name="Potekhin A."/>
            <person name="Serra V."/>
            <person name="Petroni G."/>
            <person name="Sassera D."/>
        </authorList>
    </citation>
    <scope>NUCLEOTIDE SEQUENCE [LARGE SCALE GENOMIC DNA]</scope>
    <source>
        <strain evidence="2 3">Sr 2-6</strain>
    </source>
</reference>
<protein>
    <submittedName>
        <fullName evidence="2">Bifunctional glutamate synthase subunit beta/2-polyprenylphenol hydroxylase domain protein</fullName>
    </submittedName>
</protein>
<evidence type="ECO:0000259" key="1">
    <source>
        <dbReference type="PROSITE" id="PS51384"/>
    </source>
</evidence>
<dbReference type="CDD" id="cd06192">
    <property type="entry name" value="DHOD_e_trans_like"/>
    <property type="match status" value="1"/>
</dbReference>
<dbReference type="InterPro" id="IPR039261">
    <property type="entry name" value="FNR_nucleotide-bd"/>
</dbReference>
<dbReference type="PROSITE" id="PS51384">
    <property type="entry name" value="FAD_FR"/>
    <property type="match status" value="1"/>
</dbReference>
<dbReference type="InterPro" id="IPR023753">
    <property type="entry name" value="FAD/NAD-binding_dom"/>
</dbReference>
<gene>
    <name evidence="2" type="ORF">Megvenef_01143</name>
</gene>
<dbReference type="SUPFAM" id="SSF51971">
    <property type="entry name" value="Nucleotide-binding domain"/>
    <property type="match status" value="1"/>
</dbReference>
<accession>A0ABU5NDE3</accession>
<evidence type="ECO:0000313" key="2">
    <source>
        <dbReference type="EMBL" id="MEA0971170.1"/>
    </source>
</evidence>